<keyword evidence="2" id="KW-0732">Signal</keyword>
<protein>
    <submittedName>
        <fullName evidence="3">Lipase_GDSL domain-containing protein</fullName>
    </submittedName>
</protein>
<evidence type="ECO:0000313" key="3">
    <source>
        <dbReference type="EMBL" id="GAV61398.1"/>
    </source>
</evidence>
<proteinExistence type="inferred from homology"/>
<dbReference type="PANTHER" id="PTHR45966">
    <property type="entry name" value="GDSL-LIKE LIPASE/ACYLHYDROLASE"/>
    <property type="match status" value="1"/>
</dbReference>
<sequence>MAMATQNYLLCATLVYAAILINPIACSTTQRKLLFVLGDSLFDPGNNQYLNTSKKLAACSYPYGIDFNNHSTGRLSDGRLVPDFIAQFANLHLEPPYLQPGANFSDGVNFASAGGAVLNMFSSPGGPMNLPTQLTNFKKVFSGLEQKSGKDEAKKVLMRSVILLSMGGNDYFMFNAMNRNSTLAQRRAYMHTVIGNLTNGLKEIYAMGGRKFAIQNVGPLGCQPMVLAMYPDLNGTCAKTILGHALMHNIALSNVLMKLQRQLPGFKYALFDFHHALGDRILNPEKYGFKVGKVACCGTGLYNAQGCGGGDDGKTAYTLCSNPGDHVYFDGGHNTDRANHQLADLLWSGPPNVTGPYNVKQLFDLP</sequence>
<dbReference type="EMBL" id="BDDD01000199">
    <property type="protein sequence ID" value="GAV61398.1"/>
    <property type="molecule type" value="Genomic_DNA"/>
</dbReference>
<dbReference type="PANTHER" id="PTHR45966:SF12">
    <property type="entry name" value="GDSL ESTERASE_LIPASE 1-LIKE ISOFORM X2"/>
    <property type="match status" value="1"/>
</dbReference>
<evidence type="ECO:0000313" key="4">
    <source>
        <dbReference type="Proteomes" id="UP000187406"/>
    </source>
</evidence>
<comment type="similarity">
    <text evidence="1">Belongs to the 'GDSL' lipolytic enzyme family.</text>
</comment>
<dbReference type="InterPro" id="IPR001087">
    <property type="entry name" value="GDSL"/>
</dbReference>
<evidence type="ECO:0000256" key="2">
    <source>
        <dbReference type="ARBA" id="ARBA00022729"/>
    </source>
</evidence>
<dbReference type="Gene3D" id="3.40.50.1110">
    <property type="entry name" value="SGNH hydrolase"/>
    <property type="match status" value="1"/>
</dbReference>
<dbReference type="CDD" id="cd01837">
    <property type="entry name" value="SGNH_plant_lipase_like"/>
    <property type="match status" value="1"/>
</dbReference>
<accession>A0A1Q3B0A2</accession>
<dbReference type="OrthoDB" id="1600564at2759"/>
<organism evidence="3 4">
    <name type="scientific">Cephalotus follicularis</name>
    <name type="common">Albany pitcher plant</name>
    <dbReference type="NCBI Taxonomy" id="3775"/>
    <lineage>
        <taxon>Eukaryota</taxon>
        <taxon>Viridiplantae</taxon>
        <taxon>Streptophyta</taxon>
        <taxon>Embryophyta</taxon>
        <taxon>Tracheophyta</taxon>
        <taxon>Spermatophyta</taxon>
        <taxon>Magnoliopsida</taxon>
        <taxon>eudicotyledons</taxon>
        <taxon>Gunneridae</taxon>
        <taxon>Pentapetalae</taxon>
        <taxon>rosids</taxon>
        <taxon>fabids</taxon>
        <taxon>Oxalidales</taxon>
        <taxon>Cephalotaceae</taxon>
        <taxon>Cephalotus</taxon>
    </lineage>
</organism>
<dbReference type="InterPro" id="IPR035669">
    <property type="entry name" value="SGNH_plant_lipase-like"/>
</dbReference>
<dbReference type="GO" id="GO:0016298">
    <property type="term" value="F:lipase activity"/>
    <property type="evidence" value="ECO:0007669"/>
    <property type="project" value="TreeGrafter"/>
</dbReference>
<dbReference type="Pfam" id="PF00657">
    <property type="entry name" value="Lipase_GDSL"/>
    <property type="match status" value="1"/>
</dbReference>
<name>A0A1Q3B0A2_CEPFO</name>
<dbReference type="InterPro" id="IPR036514">
    <property type="entry name" value="SGNH_hydro_sf"/>
</dbReference>
<dbReference type="InParanoid" id="A0A1Q3B0A2"/>
<dbReference type="InterPro" id="IPR044552">
    <property type="entry name" value="GLIP1-5/GLL25"/>
</dbReference>
<keyword evidence="4" id="KW-1185">Reference proteome</keyword>
<dbReference type="FunCoup" id="A0A1Q3B0A2">
    <property type="interactions" value="55"/>
</dbReference>
<reference evidence="4" key="1">
    <citation type="submission" date="2016-04" db="EMBL/GenBank/DDBJ databases">
        <title>Cephalotus genome sequencing.</title>
        <authorList>
            <person name="Fukushima K."/>
            <person name="Hasebe M."/>
            <person name="Fang X."/>
        </authorList>
    </citation>
    <scope>NUCLEOTIDE SEQUENCE [LARGE SCALE GENOMIC DNA]</scope>
    <source>
        <strain evidence="4">cv. St1</strain>
    </source>
</reference>
<comment type="caution">
    <text evidence="3">The sequence shown here is derived from an EMBL/GenBank/DDBJ whole genome shotgun (WGS) entry which is preliminary data.</text>
</comment>
<gene>
    <name evidence="3" type="ORF">CFOL_v3_04925</name>
</gene>
<dbReference type="Proteomes" id="UP000187406">
    <property type="component" value="Unassembled WGS sequence"/>
</dbReference>
<evidence type="ECO:0000256" key="1">
    <source>
        <dbReference type="ARBA" id="ARBA00008668"/>
    </source>
</evidence>
<dbReference type="AlphaFoldDB" id="A0A1Q3B0A2"/>